<dbReference type="PANTHER" id="PTHR15654">
    <property type="entry name" value="COILED-COIL DOMAIN-CONTAINING PROTEIN 113-RELATED"/>
    <property type="match status" value="1"/>
</dbReference>
<feature type="coiled-coil region" evidence="7">
    <location>
        <begin position="137"/>
        <end position="207"/>
    </location>
</feature>
<dbReference type="InterPro" id="IPR051885">
    <property type="entry name" value="CC_CF"/>
</dbReference>
<sequence>MESDELLEHLQQMEEEIQILELENMLLQSYSERNLTHGEELDDKVAKKQSRRSAKKEKVPVELSVSQRTNIALEVNETVKSEIDECKNISEKLVDDLRALLELADVNITDVSKETYEFKRDVQNMSVPGKSANDRLLHHLEEKLRSKDSAIDKLSLKNNALKQQILKLGNQLQHKEEMGEVLHVIDFDQLKIENQQFLEKIEERNNELLKLKLTTGNITQTLNGSKKKLQRLILESETLKKMIVEKKELTKKVQQEIKGIETERSKVQKANSFLKKQIEESAMPEPLEYVQQKATAYQLQKDVANYERKVEIAEMEHRSLQVKNRSTRGNTTTLFNQ</sequence>
<protein>
    <recommendedName>
        <fullName evidence="6">Cilia- and flagella-associated protein 263</fullName>
    </recommendedName>
</protein>
<keyword evidence="3 7" id="KW-0175">Coiled coil</keyword>
<dbReference type="GO" id="GO:0060271">
    <property type="term" value="P:cilium assembly"/>
    <property type="evidence" value="ECO:0007669"/>
    <property type="project" value="TreeGrafter"/>
</dbReference>
<feature type="coiled-coil region" evidence="7">
    <location>
        <begin position="3"/>
        <end position="30"/>
    </location>
</feature>
<keyword evidence="4" id="KW-0966">Cell projection</keyword>
<name>A0A7S4NQS0_GUITH</name>
<evidence type="ECO:0000256" key="7">
    <source>
        <dbReference type="SAM" id="Coils"/>
    </source>
</evidence>
<keyword evidence="2" id="KW-0970">Cilium biogenesis/degradation</keyword>
<reference evidence="10" key="1">
    <citation type="submission" date="2021-01" db="EMBL/GenBank/DDBJ databases">
        <authorList>
            <person name="Corre E."/>
            <person name="Pelletier E."/>
            <person name="Niang G."/>
            <person name="Scheremetjew M."/>
            <person name="Finn R."/>
            <person name="Kale V."/>
            <person name="Holt S."/>
            <person name="Cochrane G."/>
            <person name="Meng A."/>
            <person name="Brown T."/>
            <person name="Cohen L."/>
        </authorList>
    </citation>
    <scope>NUCLEOTIDE SEQUENCE</scope>
    <source>
        <strain evidence="10">CCMP 2712</strain>
    </source>
</reference>
<accession>A0A7S4NQS0</accession>
<dbReference type="GO" id="GO:0005930">
    <property type="term" value="C:axoneme"/>
    <property type="evidence" value="ECO:0007669"/>
    <property type="project" value="TreeGrafter"/>
</dbReference>
<dbReference type="GO" id="GO:0036064">
    <property type="term" value="C:ciliary basal body"/>
    <property type="evidence" value="ECO:0007669"/>
    <property type="project" value="TreeGrafter"/>
</dbReference>
<feature type="domain" description="CCDC113/CCDC96 coiled-coil" evidence="9">
    <location>
        <begin position="145"/>
        <end position="316"/>
    </location>
</feature>
<dbReference type="PANTHER" id="PTHR15654:SF2">
    <property type="entry name" value="COILED-COIL DOMAIN-CONTAINING PROTEIN 113"/>
    <property type="match status" value="1"/>
</dbReference>
<feature type="coiled-coil region" evidence="7">
    <location>
        <begin position="296"/>
        <end position="323"/>
    </location>
</feature>
<organism evidence="10">
    <name type="scientific">Guillardia theta</name>
    <name type="common">Cryptophyte</name>
    <name type="synonym">Cryptomonas phi</name>
    <dbReference type="NCBI Taxonomy" id="55529"/>
    <lineage>
        <taxon>Eukaryota</taxon>
        <taxon>Cryptophyceae</taxon>
        <taxon>Pyrenomonadales</taxon>
        <taxon>Geminigeraceae</taxon>
        <taxon>Guillardia</taxon>
    </lineage>
</organism>
<evidence type="ECO:0000256" key="5">
    <source>
        <dbReference type="ARBA" id="ARBA00044506"/>
    </source>
</evidence>
<comment type="similarity">
    <text evidence="5">Belongs to the CFAP263 family.</text>
</comment>
<feature type="region of interest" description="Disordered" evidence="8">
    <location>
        <begin position="38"/>
        <end position="58"/>
    </location>
</feature>
<evidence type="ECO:0000256" key="4">
    <source>
        <dbReference type="ARBA" id="ARBA00023273"/>
    </source>
</evidence>
<gene>
    <name evidence="10" type="ORF">GTHE00462_LOCUS17344</name>
</gene>
<dbReference type="Pfam" id="PF13870">
    <property type="entry name" value="CCDC113_CCDC96_CC"/>
    <property type="match status" value="1"/>
</dbReference>
<evidence type="ECO:0000256" key="2">
    <source>
        <dbReference type="ARBA" id="ARBA00022794"/>
    </source>
</evidence>
<evidence type="ECO:0000313" key="10">
    <source>
        <dbReference type="EMBL" id="CAE2303632.1"/>
    </source>
</evidence>
<evidence type="ECO:0000256" key="8">
    <source>
        <dbReference type="SAM" id="MobiDB-lite"/>
    </source>
</evidence>
<dbReference type="AlphaFoldDB" id="A0A7S4NQS0"/>
<evidence type="ECO:0000256" key="3">
    <source>
        <dbReference type="ARBA" id="ARBA00023054"/>
    </source>
</evidence>
<comment type="subcellular location">
    <subcellularLocation>
        <location evidence="1">Cell projection</location>
        <location evidence="1">Cilium</location>
    </subcellularLocation>
</comment>
<evidence type="ECO:0000259" key="9">
    <source>
        <dbReference type="Pfam" id="PF13870"/>
    </source>
</evidence>
<proteinExistence type="inferred from homology"/>
<dbReference type="EMBL" id="HBKN01022119">
    <property type="protein sequence ID" value="CAE2303632.1"/>
    <property type="molecule type" value="Transcribed_RNA"/>
</dbReference>
<evidence type="ECO:0000256" key="6">
    <source>
        <dbReference type="ARBA" id="ARBA00044798"/>
    </source>
</evidence>
<dbReference type="InterPro" id="IPR025254">
    <property type="entry name" value="CCDC113/CCDC96_CC"/>
</dbReference>
<evidence type="ECO:0000256" key="1">
    <source>
        <dbReference type="ARBA" id="ARBA00004138"/>
    </source>
</evidence>